<organism evidence="2 3">
    <name type="scientific">Sphagnum jensenii</name>
    <dbReference type="NCBI Taxonomy" id="128206"/>
    <lineage>
        <taxon>Eukaryota</taxon>
        <taxon>Viridiplantae</taxon>
        <taxon>Streptophyta</taxon>
        <taxon>Embryophyta</taxon>
        <taxon>Bryophyta</taxon>
        <taxon>Sphagnophytina</taxon>
        <taxon>Sphagnopsida</taxon>
        <taxon>Sphagnales</taxon>
        <taxon>Sphagnaceae</taxon>
        <taxon>Sphagnum</taxon>
    </lineage>
</organism>
<name>A0ABP0VE66_9BRYO</name>
<dbReference type="Proteomes" id="UP001497444">
    <property type="component" value="Unassembled WGS sequence"/>
</dbReference>
<evidence type="ECO:0000256" key="1">
    <source>
        <dbReference type="SAM" id="MobiDB-lite"/>
    </source>
</evidence>
<evidence type="ECO:0000313" key="3">
    <source>
        <dbReference type="Proteomes" id="UP001497444"/>
    </source>
</evidence>
<feature type="region of interest" description="Disordered" evidence="1">
    <location>
        <begin position="240"/>
        <end position="267"/>
    </location>
</feature>
<sequence>MFSVKDGQVFVDGVVAPKVLGRKIEEFANEGLPYEPLVKFAKNLQSNPSFRAVNELYQFLEKNNHPITENGCFIAYKKVRHDFKDIYTGTMDNSVGQVVEMQRNQVNEDPNQTCSFGLHVANWDYAKNQYGSGHDTMLEVEVNPADVVAVPVDYNQAKMRTCKYKVLSVVEQELSTSLRITDPTAYASSTATVSDDEESEDFNDVDESDSVIRYCEDCECELDPVNDDGYNKCASCEEEDECGDESCPDCHPATEDEDYYPWNEELE</sequence>
<keyword evidence="3" id="KW-1185">Reference proteome</keyword>
<accession>A0ABP0VE66</accession>
<evidence type="ECO:0000313" key="2">
    <source>
        <dbReference type="EMBL" id="CAK9252256.1"/>
    </source>
</evidence>
<comment type="caution">
    <text evidence="2">The sequence shown here is derived from an EMBL/GenBank/DDBJ whole genome shotgun (WGS) entry which is preliminary data.</text>
</comment>
<gene>
    <name evidence="2" type="ORF">CSSPJE1EN1_LOCUS27634</name>
</gene>
<protein>
    <submittedName>
        <fullName evidence="2">Uncharacterized protein</fullName>
    </submittedName>
</protein>
<proteinExistence type="predicted"/>
<dbReference type="EMBL" id="CAXAQS010000591">
    <property type="protein sequence ID" value="CAK9252256.1"/>
    <property type="molecule type" value="Genomic_DNA"/>
</dbReference>
<feature type="compositionally biased region" description="Acidic residues" evidence="1">
    <location>
        <begin position="255"/>
        <end position="267"/>
    </location>
</feature>
<reference evidence="2" key="1">
    <citation type="submission" date="2024-02" db="EMBL/GenBank/DDBJ databases">
        <authorList>
            <consortium name="ELIXIR-Norway"/>
            <consortium name="Elixir Norway"/>
        </authorList>
    </citation>
    <scope>NUCLEOTIDE SEQUENCE</scope>
</reference>